<dbReference type="AlphaFoldDB" id="A0A1H0QZC5"/>
<dbReference type="SMART" id="SM00062">
    <property type="entry name" value="PBPb"/>
    <property type="match status" value="1"/>
</dbReference>
<keyword evidence="1" id="KW-0732">Signal</keyword>
<dbReference type="Proteomes" id="UP000199317">
    <property type="component" value="Unassembled WGS sequence"/>
</dbReference>
<dbReference type="Pfam" id="PF00497">
    <property type="entry name" value="SBP_bac_3"/>
    <property type="match status" value="1"/>
</dbReference>
<dbReference type="CDD" id="cd13530">
    <property type="entry name" value="PBP2_peptides_like"/>
    <property type="match status" value="1"/>
</dbReference>
<dbReference type="OrthoDB" id="8994218at2"/>
<organism evidence="3 4">
    <name type="scientific">Paracidovorax cattleyae</name>
    <dbReference type="NCBI Taxonomy" id="80868"/>
    <lineage>
        <taxon>Bacteria</taxon>
        <taxon>Pseudomonadati</taxon>
        <taxon>Pseudomonadota</taxon>
        <taxon>Betaproteobacteria</taxon>
        <taxon>Burkholderiales</taxon>
        <taxon>Comamonadaceae</taxon>
        <taxon>Paracidovorax</taxon>
    </lineage>
</organism>
<dbReference type="RefSeq" id="WP_092833892.1">
    <property type="nucleotide sequence ID" value="NZ_CP028290.1"/>
</dbReference>
<protein>
    <submittedName>
        <fullName evidence="3">ABC-type amino acid transport substrate-binding protein</fullName>
    </submittedName>
</protein>
<dbReference type="SUPFAM" id="SSF53850">
    <property type="entry name" value="Periplasmic binding protein-like II"/>
    <property type="match status" value="1"/>
</dbReference>
<name>A0A1H0QZC5_9BURK</name>
<gene>
    <name evidence="3" type="ORF">SAMN04489708_10951</name>
</gene>
<keyword evidence="4" id="KW-1185">Reference proteome</keyword>
<evidence type="ECO:0000256" key="1">
    <source>
        <dbReference type="ARBA" id="ARBA00022729"/>
    </source>
</evidence>
<dbReference type="Gene3D" id="3.40.190.10">
    <property type="entry name" value="Periplasmic binding protein-like II"/>
    <property type="match status" value="2"/>
</dbReference>
<reference evidence="4" key="1">
    <citation type="submission" date="2016-10" db="EMBL/GenBank/DDBJ databases">
        <authorList>
            <person name="Varghese N."/>
            <person name="Submissions S."/>
        </authorList>
    </citation>
    <scope>NUCLEOTIDE SEQUENCE [LARGE SCALE GENOMIC DNA]</scope>
    <source>
        <strain evidence="4">DSM 17101</strain>
    </source>
</reference>
<evidence type="ECO:0000313" key="4">
    <source>
        <dbReference type="Proteomes" id="UP000199317"/>
    </source>
</evidence>
<sequence>MRHPLQGLAPGLHGSAAALALAWALAATPLAVGAGPVAERVKARGTLHVCIWPSYRGVTYRDPRTHALSGIDIELSGHFARELGVRLQYVDSSMDAIVADLMDERCDVAMFALGMMLPRLQQLQFSQPYLQSGVFAITTRRSSVIRQWSDLDRPGVAVAVQSGAAIQLQAERHFRHARIVPVRPPDSRERELLSGRVDAFMTTGVYAQQLAQKADWVQLIAPPEPFLGIPAAYAVRPGDEAWLATVEGFVARIKRDGRLREATRRHGLDAMALH</sequence>
<dbReference type="InterPro" id="IPR001638">
    <property type="entry name" value="Solute-binding_3/MltF_N"/>
</dbReference>
<dbReference type="PANTHER" id="PTHR35936">
    <property type="entry name" value="MEMBRANE-BOUND LYTIC MUREIN TRANSGLYCOSYLASE F"/>
    <property type="match status" value="1"/>
</dbReference>
<dbReference type="PANTHER" id="PTHR35936:SF17">
    <property type="entry name" value="ARGININE-BINDING EXTRACELLULAR PROTEIN ARTP"/>
    <property type="match status" value="1"/>
</dbReference>
<feature type="domain" description="Solute-binding protein family 3/N-terminal" evidence="2">
    <location>
        <begin position="46"/>
        <end position="270"/>
    </location>
</feature>
<evidence type="ECO:0000313" key="3">
    <source>
        <dbReference type="EMBL" id="SDP22098.1"/>
    </source>
</evidence>
<evidence type="ECO:0000259" key="2">
    <source>
        <dbReference type="SMART" id="SM00062"/>
    </source>
</evidence>
<proteinExistence type="predicted"/>
<accession>A0A1H0QZC5</accession>
<dbReference type="EMBL" id="FNJL01000009">
    <property type="protein sequence ID" value="SDP22098.1"/>
    <property type="molecule type" value="Genomic_DNA"/>
</dbReference>